<dbReference type="EMBL" id="CP098502">
    <property type="protein sequence ID" value="UTI64365.1"/>
    <property type="molecule type" value="Genomic_DNA"/>
</dbReference>
<dbReference type="RefSeq" id="WP_254571070.1">
    <property type="nucleotide sequence ID" value="NZ_CP098502.1"/>
</dbReference>
<dbReference type="InterPro" id="IPR023828">
    <property type="entry name" value="Peptidase_S8_Ser-AS"/>
</dbReference>
<dbReference type="Gene3D" id="3.40.50.200">
    <property type="entry name" value="Peptidase S8/S53 domain"/>
    <property type="match status" value="1"/>
</dbReference>
<feature type="compositionally biased region" description="Low complexity" evidence="4">
    <location>
        <begin position="507"/>
        <end position="530"/>
    </location>
</feature>
<dbReference type="InterPro" id="IPR036852">
    <property type="entry name" value="Peptidase_S8/S53_dom_sf"/>
</dbReference>
<feature type="compositionally biased region" description="Pro residues" evidence="4">
    <location>
        <begin position="494"/>
        <end position="503"/>
    </location>
</feature>
<name>A0ABY5DUM9_9ACTN</name>
<protein>
    <submittedName>
        <fullName evidence="6">S53 family peptidase</fullName>
    </submittedName>
</protein>
<gene>
    <name evidence="6" type="ORF">NBH00_23885</name>
</gene>
<dbReference type="SUPFAM" id="SSF52743">
    <property type="entry name" value="Subtilisin-like"/>
    <property type="match status" value="1"/>
</dbReference>
<keyword evidence="1" id="KW-0645">Protease</keyword>
<evidence type="ECO:0000256" key="4">
    <source>
        <dbReference type="SAM" id="MobiDB-lite"/>
    </source>
</evidence>
<dbReference type="PANTHER" id="PTHR14218:SF15">
    <property type="entry name" value="TRIPEPTIDYL-PEPTIDASE 1"/>
    <property type="match status" value="1"/>
</dbReference>
<dbReference type="Proteomes" id="UP001056035">
    <property type="component" value="Chromosome"/>
</dbReference>
<evidence type="ECO:0000256" key="1">
    <source>
        <dbReference type="ARBA" id="ARBA00022670"/>
    </source>
</evidence>
<keyword evidence="7" id="KW-1185">Reference proteome</keyword>
<dbReference type="InterPro" id="IPR050819">
    <property type="entry name" value="Tripeptidyl-peptidase_I"/>
</dbReference>
<evidence type="ECO:0000259" key="5">
    <source>
        <dbReference type="PROSITE" id="PS51695"/>
    </source>
</evidence>
<evidence type="ECO:0000256" key="2">
    <source>
        <dbReference type="ARBA" id="ARBA00022801"/>
    </source>
</evidence>
<keyword evidence="2" id="KW-0378">Hydrolase</keyword>
<dbReference type="InterPro" id="IPR030400">
    <property type="entry name" value="Sedolisin_dom"/>
</dbReference>
<accession>A0ABY5DUM9</accession>
<sequence length="638" mass="65418">MVVLVALTVSGIHPAQVDAATTTARSHRPVCGAAARGFVRCDADVVTNESAVPLVTSAPAGYGPGDLQAAYGLSTLSSASGSSQTVAIVDAYDDPNAEADLATYRARFGLLPCTSTNGCFTKVNQRGTSAYPAPDASWAQEISLDLDMVSAICPSCHILLVEADSASMRNIGAAVDRAATLGATQITNSYGGDEYSGELADDAHYDHPGIAITASSGDSGYGVQFPAASAHVTAVGGTQLVRDTGSTRGWNETAWTGAGSGCSAYIPKPTWQTDTGCAGRTVADVSAVADPQTGVAVYDSFTYAGAGGWMVFGGTSAAAPIVAAYDALIGPTAATLGYPYGHLRTYTNVLTGSNGTCTLTYLCSAAAGYDGPTGVGTIYGAPTPTPTPAPKVATQPASLIGPYSATANATVDPDGTPTSAFFDYGTTTAYGLRTTPQTVGADAGTHQIAALVVDLLPATTYHFRAALDTGSGPVFGEDQTFTTPTLPTLTSPAPSSPSTPAPTEPVLATPTTPSDSPTTLTPPSATLPPAGDKLGPAPSRQPAALRVRHARLRLGRLQLLSTITPLANTDPVFIILKVGRQTLHFTTRVTNGRLRLDRPLPHRLRGPAAYPAVTITYLGNPRVRPATRTEKVRSFVPA</sequence>
<organism evidence="6 7">
    <name type="scientific">Paraconexibacter antarcticus</name>
    <dbReference type="NCBI Taxonomy" id="2949664"/>
    <lineage>
        <taxon>Bacteria</taxon>
        <taxon>Bacillati</taxon>
        <taxon>Actinomycetota</taxon>
        <taxon>Thermoleophilia</taxon>
        <taxon>Solirubrobacterales</taxon>
        <taxon>Paraconexibacteraceae</taxon>
        <taxon>Paraconexibacter</taxon>
    </lineage>
</organism>
<dbReference type="CDD" id="cd04056">
    <property type="entry name" value="Peptidases_S53"/>
    <property type="match status" value="1"/>
</dbReference>
<reference evidence="6 7" key="1">
    <citation type="submission" date="2022-06" db="EMBL/GenBank/DDBJ databases">
        <title>Paraconexibacter antarcticus.</title>
        <authorList>
            <person name="Kim C.S."/>
        </authorList>
    </citation>
    <scope>NUCLEOTIDE SEQUENCE [LARGE SCALE GENOMIC DNA]</scope>
    <source>
        <strain evidence="6 7">02-257</strain>
    </source>
</reference>
<keyword evidence="3" id="KW-0720">Serine protease</keyword>
<feature type="compositionally biased region" description="Low complexity" evidence="4">
    <location>
        <begin position="482"/>
        <end position="493"/>
    </location>
</feature>
<evidence type="ECO:0000313" key="7">
    <source>
        <dbReference type="Proteomes" id="UP001056035"/>
    </source>
</evidence>
<feature type="domain" description="Peptidase S53" evidence="5">
    <location>
        <begin position="61"/>
        <end position="390"/>
    </location>
</feature>
<dbReference type="PROSITE" id="PS00138">
    <property type="entry name" value="SUBTILASE_SER"/>
    <property type="match status" value="1"/>
</dbReference>
<proteinExistence type="predicted"/>
<dbReference type="PANTHER" id="PTHR14218">
    <property type="entry name" value="PROTEASE S8 TRIPEPTIDYL PEPTIDASE I CLN2"/>
    <property type="match status" value="1"/>
</dbReference>
<dbReference type="PROSITE" id="PS51695">
    <property type="entry name" value="SEDOLISIN"/>
    <property type="match status" value="1"/>
</dbReference>
<evidence type="ECO:0000313" key="6">
    <source>
        <dbReference type="EMBL" id="UTI64365.1"/>
    </source>
</evidence>
<evidence type="ECO:0000256" key="3">
    <source>
        <dbReference type="ARBA" id="ARBA00022825"/>
    </source>
</evidence>
<feature type="region of interest" description="Disordered" evidence="4">
    <location>
        <begin position="468"/>
        <end position="543"/>
    </location>
</feature>